<dbReference type="CDD" id="cd00177">
    <property type="entry name" value="START"/>
    <property type="match status" value="1"/>
</dbReference>
<keyword evidence="4" id="KW-1185">Reference proteome</keyword>
<proteinExistence type="predicted"/>
<evidence type="ECO:0000259" key="2">
    <source>
        <dbReference type="PROSITE" id="PS50848"/>
    </source>
</evidence>
<dbReference type="SMART" id="SM00234">
    <property type="entry name" value="START"/>
    <property type="match status" value="1"/>
</dbReference>
<dbReference type="InterPro" id="IPR051213">
    <property type="entry name" value="START_lipid_transfer"/>
</dbReference>
<dbReference type="GO" id="GO:0005737">
    <property type="term" value="C:cytoplasm"/>
    <property type="evidence" value="ECO:0007669"/>
    <property type="project" value="UniProtKB-ARBA"/>
</dbReference>
<dbReference type="SUPFAM" id="SSF55961">
    <property type="entry name" value="Bet v1-like"/>
    <property type="match status" value="1"/>
</dbReference>
<name>A0A0L0DJD6_THETB</name>
<dbReference type="eggNOG" id="KOG2761">
    <property type="taxonomic scope" value="Eukaryota"/>
</dbReference>
<evidence type="ECO:0000313" key="3">
    <source>
        <dbReference type="EMBL" id="KNC52519.1"/>
    </source>
</evidence>
<organism evidence="3 4">
    <name type="scientific">Thecamonas trahens ATCC 50062</name>
    <dbReference type="NCBI Taxonomy" id="461836"/>
    <lineage>
        <taxon>Eukaryota</taxon>
        <taxon>Apusozoa</taxon>
        <taxon>Apusomonadida</taxon>
        <taxon>Apusomonadidae</taxon>
        <taxon>Thecamonas</taxon>
    </lineage>
</organism>
<dbReference type="AlphaFoldDB" id="A0A0L0DJD6"/>
<dbReference type="PROSITE" id="PS50848">
    <property type="entry name" value="START"/>
    <property type="match status" value="1"/>
</dbReference>
<feature type="coiled-coil region" evidence="1">
    <location>
        <begin position="298"/>
        <end position="339"/>
    </location>
</feature>
<dbReference type="InterPro" id="IPR002913">
    <property type="entry name" value="START_lipid-bd_dom"/>
</dbReference>
<dbReference type="RefSeq" id="XP_013755312.1">
    <property type="nucleotide sequence ID" value="XM_013899858.1"/>
</dbReference>
<reference evidence="3 4" key="1">
    <citation type="submission" date="2010-05" db="EMBL/GenBank/DDBJ databases">
        <title>The Genome Sequence of Thecamonas trahens ATCC 50062.</title>
        <authorList>
            <consortium name="The Broad Institute Genome Sequencing Platform"/>
            <person name="Russ C."/>
            <person name="Cuomo C."/>
            <person name="Shea T."/>
            <person name="Young S.K."/>
            <person name="Zeng Q."/>
            <person name="Koehrsen M."/>
            <person name="Haas B."/>
            <person name="Borodovsky M."/>
            <person name="Guigo R."/>
            <person name="Alvarado L."/>
            <person name="Berlin A."/>
            <person name="Bochicchio J."/>
            <person name="Borenstein D."/>
            <person name="Chapman S."/>
            <person name="Chen Z."/>
            <person name="Freedman E."/>
            <person name="Gellesch M."/>
            <person name="Goldberg J."/>
            <person name="Griggs A."/>
            <person name="Gujja S."/>
            <person name="Heilman E."/>
            <person name="Heiman D."/>
            <person name="Hepburn T."/>
            <person name="Howarth C."/>
            <person name="Jen D."/>
            <person name="Larson L."/>
            <person name="Mehta T."/>
            <person name="Park D."/>
            <person name="Pearson M."/>
            <person name="Roberts A."/>
            <person name="Saif S."/>
            <person name="Shenoy N."/>
            <person name="Sisk P."/>
            <person name="Stolte C."/>
            <person name="Sykes S."/>
            <person name="Thomson T."/>
            <person name="Walk T."/>
            <person name="White J."/>
            <person name="Yandava C."/>
            <person name="Burger G."/>
            <person name="Gray M.W."/>
            <person name="Holland P.W.H."/>
            <person name="King N."/>
            <person name="Lang F.B.F."/>
            <person name="Roger A.J."/>
            <person name="Ruiz-Trillo I."/>
            <person name="Lander E."/>
            <person name="Nusbaum C."/>
        </authorList>
    </citation>
    <scope>NUCLEOTIDE SEQUENCE [LARGE SCALE GENOMIC DNA]</scope>
    <source>
        <strain evidence="3 4">ATCC 50062</strain>
    </source>
</reference>
<dbReference type="OrthoDB" id="5403181at2759"/>
<dbReference type="PANTHER" id="PTHR19308">
    <property type="entry name" value="PHOSPHATIDYLCHOLINE TRANSFER PROTEIN"/>
    <property type="match status" value="1"/>
</dbReference>
<dbReference type="Proteomes" id="UP000054408">
    <property type="component" value="Unassembled WGS sequence"/>
</dbReference>
<accession>A0A0L0DJD6</accession>
<keyword evidence="1" id="KW-0175">Coiled coil</keyword>
<sequence>MEPVSVEGGVDELKALCRDSRTEWVMGLAEAVNGTEVDGWTFKKMKQNVEIWVKDIPDCPLKFWKGRGVIKASAQYTFDYIREISNVPEYDKMAIDAYHTEQFMDQYAFQYNSYSSGFPGVSNRDFMLFASEVWMKSGDFAVVTNSIEHPDFPPAPGFVRGVVKNSGLYVEECGQGDRECIVTYVVQLDPKGMIPSWVANIVAINQPLVVSQIRNAIEARKKRGENVFVPRAPPPDYAILEPAESGESAPIVAETAAAPIPDNASMYSYDYSYEGYEDEGNDGDTNVRRANANDLAMLKALEAKVDGTRSRVEEAEATVAELERQLNRLHARARESQQSSHSCCAIQ</sequence>
<dbReference type="GeneID" id="25566853"/>
<dbReference type="PANTHER" id="PTHR19308:SF14">
    <property type="entry name" value="START DOMAIN-CONTAINING PROTEIN"/>
    <property type="match status" value="1"/>
</dbReference>
<dbReference type="InterPro" id="IPR023393">
    <property type="entry name" value="START-like_dom_sf"/>
</dbReference>
<protein>
    <recommendedName>
        <fullName evidence="2">START domain-containing protein</fullName>
    </recommendedName>
</protein>
<evidence type="ECO:0000313" key="4">
    <source>
        <dbReference type="Proteomes" id="UP000054408"/>
    </source>
</evidence>
<dbReference type="GO" id="GO:0008289">
    <property type="term" value="F:lipid binding"/>
    <property type="evidence" value="ECO:0007669"/>
    <property type="project" value="InterPro"/>
</dbReference>
<dbReference type="Pfam" id="PF01852">
    <property type="entry name" value="START"/>
    <property type="match status" value="1"/>
</dbReference>
<feature type="domain" description="START" evidence="2">
    <location>
        <begin position="10"/>
        <end position="200"/>
    </location>
</feature>
<dbReference type="Gene3D" id="3.30.530.20">
    <property type="match status" value="1"/>
</dbReference>
<evidence type="ECO:0000256" key="1">
    <source>
        <dbReference type="SAM" id="Coils"/>
    </source>
</evidence>
<gene>
    <name evidence="3" type="ORF">AMSG_08085</name>
</gene>
<dbReference type="EMBL" id="GL349473">
    <property type="protein sequence ID" value="KNC52519.1"/>
    <property type="molecule type" value="Genomic_DNA"/>
</dbReference>